<evidence type="ECO:0000259" key="3">
    <source>
        <dbReference type="Pfam" id="PF05448"/>
    </source>
</evidence>
<dbReference type="SUPFAM" id="SSF53474">
    <property type="entry name" value="alpha/beta-Hydrolases"/>
    <property type="match status" value="1"/>
</dbReference>
<organism evidence="4 5">
    <name type="scientific">Candidatus Glassbacteria bacterium RIFCSPLOWO2_12_FULL_58_11</name>
    <dbReference type="NCBI Taxonomy" id="1817867"/>
    <lineage>
        <taxon>Bacteria</taxon>
        <taxon>Candidatus Glassiibacteriota</taxon>
    </lineage>
</organism>
<evidence type="ECO:0000313" key="5">
    <source>
        <dbReference type="Proteomes" id="UP000179129"/>
    </source>
</evidence>
<name>A0A1F5YNL8_9BACT</name>
<dbReference type="InterPro" id="IPR050261">
    <property type="entry name" value="FrsA_esterase"/>
</dbReference>
<dbReference type="InterPro" id="IPR008391">
    <property type="entry name" value="AXE1_dom"/>
</dbReference>
<proteinExistence type="predicted"/>
<dbReference type="Proteomes" id="UP000179129">
    <property type="component" value="Unassembled WGS sequence"/>
</dbReference>
<gene>
    <name evidence="4" type="ORF">A3F83_00390</name>
</gene>
<keyword evidence="2" id="KW-0732">Signal</keyword>
<evidence type="ECO:0000256" key="2">
    <source>
        <dbReference type="SAM" id="SignalP"/>
    </source>
</evidence>
<sequence length="307" mass="34864">MKSFARLTAALPLFLALCVMGLPKVSMGQAPASAVEPAVDDSEFARILEYYSYDLDLPLDPRSYGEWPWRGPHTLYKVSYRSVREQRVPAYLAVPKGHEGEKMPAVLILHGWNLFWGKNEDWVQQWIPLLTAQGYTVLAPDHFLYGERKVEGGFDAMAKTGPYYYRDWMCQTVVDLRRGIDYLCSRPEVDPGRIAILGGSLGGWIGEVLAGVEPRIKTAVLTVPASEFVREQTPAFRVINSSNFYPRITAPLLMVLAGKDSPERNARDREHFKLLTGKKQLVEYEEGHFLEPQKYNADILKWLKENL</sequence>
<keyword evidence="1" id="KW-0378">Hydrolase</keyword>
<dbReference type="EMBL" id="MFIX01000203">
    <property type="protein sequence ID" value="OGG01716.1"/>
    <property type="molecule type" value="Genomic_DNA"/>
</dbReference>
<dbReference type="AlphaFoldDB" id="A0A1F5YNL8"/>
<reference evidence="4 5" key="1">
    <citation type="journal article" date="2016" name="Nat. Commun.">
        <title>Thousands of microbial genomes shed light on interconnected biogeochemical processes in an aquifer system.</title>
        <authorList>
            <person name="Anantharaman K."/>
            <person name="Brown C.T."/>
            <person name="Hug L.A."/>
            <person name="Sharon I."/>
            <person name="Castelle C.J."/>
            <person name="Probst A.J."/>
            <person name="Thomas B.C."/>
            <person name="Singh A."/>
            <person name="Wilkins M.J."/>
            <person name="Karaoz U."/>
            <person name="Brodie E.L."/>
            <person name="Williams K.H."/>
            <person name="Hubbard S.S."/>
            <person name="Banfield J.F."/>
        </authorList>
    </citation>
    <scope>NUCLEOTIDE SEQUENCE [LARGE SCALE GENOMIC DNA]</scope>
</reference>
<protein>
    <recommendedName>
        <fullName evidence="3">Acetyl xylan esterase domain-containing protein</fullName>
    </recommendedName>
</protein>
<accession>A0A1F5YNL8</accession>
<dbReference type="PANTHER" id="PTHR22946">
    <property type="entry name" value="DIENELACTONE HYDROLASE DOMAIN-CONTAINING PROTEIN-RELATED"/>
    <property type="match status" value="1"/>
</dbReference>
<dbReference type="Gene3D" id="3.40.50.1820">
    <property type="entry name" value="alpha/beta hydrolase"/>
    <property type="match status" value="1"/>
</dbReference>
<dbReference type="Pfam" id="PF05448">
    <property type="entry name" value="AXE1"/>
    <property type="match status" value="1"/>
</dbReference>
<evidence type="ECO:0000256" key="1">
    <source>
        <dbReference type="ARBA" id="ARBA00022801"/>
    </source>
</evidence>
<feature type="domain" description="Acetyl xylan esterase" evidence="3">
    <location>
        <begin position="75"/>
        <end position="230"/>
    </location>
</feature>
<feature type="chain" id="PRO_5009522554" description="Acetyl xylan esterase domain-containing protein" evidence="2">
    <location>
        <begin position="29"/>
        <end position="307"/>
    </location>
</feature>
<dbReference type="GO" id="GO:0052689">
    <property type="term" value="F:carboxylic ester hydrolase activity"/>
    <property type="evidence" value="ECO:0007669"/>
    <property type="project" value="UniProtKB-ARBA"/>
</dbReference>
<comment type="caution">
    <text evidence="4">The sequence shown here is derived from an EMBL/GenBank/DDBJ whole genome shotgun (WGS) entry which is preliminary data.</text>
</comment>
<dbReference type="PANTHER" id="PTHR22946:SF9">
    <property type="entry name" value="POLYKETIDE TRANSFERASE AF380"/>
    <property type="match status" value="1"/>
</dbReference>
<feature type="signal peptide" evidence="2">
    <location>
        <begin position="1"/>
        <end position="28"/>
    </location>
</feature>
<evidence type="ECO:0000313" key="4">
    <source>
        <dbReference type="EMBL" id="OGG01716.1"/>
    </source>
</evidence>
<dbReference type="STRING" id="1817867.A3F83_00390"/>
<dbReference type="InterPro" id="IPR029058">
    <property type="entry name" value="AB_hydrolase_fold"/>
</dbReference>